<dbReference type="AlphaFoldDB" id="A0A6J4TKI4"/>
<feature type="non-terminal residue" evidence="2">
    <location>
        <position position="1"/>
    </location>
</feature>
<reference evidence="2" key="1">
    <citation type="submission" date="2020-02" db="EMBL/GenBank/DDBJ databases">
        <authorList>
            <person name="Meier V. D."/>
        </authorList>
    </citation>
    <scope>NUCLEOTIDE SEQUENCE</scope>
    <source>
        <strain evidence="2">AVDCRST_MAG85</strain>
    </source>
</reference>
<dbReference type="EMBL" id="CADCVT010000355">
    <property type="protein sequence ID" value="CAA9525831.1"/>
    <property type="molecule type" value="Genomic_DNA"/>
</dbReference>
<protein>
    <submittedName>
        <fullName evidence="2">Uncharacterized protein</fullName>
    </submittedName>
</protein>
<feature type="compositionally biased region" description="Basic residues" evidence="1">
    <location>
        <begin position="32"/>
        <end position="53"/>
    </location>
</feature>
<gene>
    <name evidence="2" type="ORF">AVDCRST_MAG85-3226</name>
</gene>
<accession>A0A6J4TKI4</accession>
<feature type="non-terminal residue" evidence="2">
    <location>
        <position position="233"/>
    </location>
</feature>
<name>A0A6J4TKI4_9ACTN</name>
<proteinExistence type="predicted"/>
<feature type="compositionally biased region" description="Basic and acidic residues" evidence="1">
    <location>
        <begin position="198"/>
        <end position="207"/>
    </location>
</feature>
<feature type="region of interest" description="Disordered" evidence="1">
    <location>
        <begin position="174"/>
        <end position="233"/>
    </location>
</feature>
<feature type="region of interest" description="Disordered" evidence="1">
    <location>
        <begin position="1"/>
        <end position="93"/>
    </location>
</feature>
<evidence type="ECO:0000256" key="1">
    <source>
        <dbReference type="SAM" id="MobiDB-lite"/>
    </source>
</evidence>
<feature type="compositionally biased region" description="Basic residues" evidence="1">
    <location>
        <begin position="1"/>
        <end position="19"/>
    </location>
</feature>
<sequence>EPPRARSRRRLGGHTRHARRVEPRAVPDPRLLGRRQRRGRRAAARGRRRRRLHPAGGPDGRRPAGSDVAGDDGGRLGDLRAQPPRARAPRDGLRGRVHREVVAPARGRVLPRVVALAARQGGPRRDRLRGLRDAVLARDPVLRARRSPLDAGRAVRGLARALLARADAARDPRARSVVPAARRVAHRRTREGVGSAARGDDRDDADRAAGGAGRGGRRGLRDPVDPAGASLRI</sequence>
<evidence type="ECO:0000313" key="2">
    <source>
        <dbReference type="EMBL" id="CAA9525831.1"/>
    </source>
</evidence>
<organism evidence="2">
    <name type="scientific">uncultured Solirubrobacteraceae bacterium</name>
    <dbReference type="NCBI Taxonomy" id="1162706"/>
    <lineage>
        <taxon>Bacteria</taxon>
        <taxon>Bacillati</taxon>
        <taxon>Actinomycetota</taxon>
        <taxon>Thermoleophilia</taxon>
        <taxon>Solirubrobacterales</taxon>
        <taxon>Solirubrobacteraceae</taxon>
        <taxon>environmental samples</taxon>
    </lineage>
</organism>